<dbReference type="GO" id="GO:0019646">
    <property type="term" value="P:aerobic electron transport chain"/>
    <property type="evidence" value="ECO:0007669"/>
    <property type="project" value="InterPro"/>
</dbReference>
<name>A0A6J7WZX2_9CAUD</name>
<reference evidence="1" key="1">
    <citation type="submission" date="2020-05" db="EMBL/GenBank/DDBJ databases">
        <authorList>
            <person name="Chiriac C."/>
            <person name="Salcher M."/>
            <person name="Ghai R."/>
            <person name="Kavagutti S V."/>
        </authorList>
    </citation>
    <scope>NUCLEOTIDE SEQUENCE</scope>
</reference>
<dbReference type="SUPFAM" id="SSF57652">
    <property type="entry name" value="HIPIP (high potential iron protein)"/>
    <property type="match status" value="1"/>
</dbReference>
<dbReference type="GO" id="GO:0009055">
    <property type="term" value="F:electron transfer activity"/>
    <property type="evidence" value="ECO:0007669"/>
    <property type="project" value="InterPro"/>
</dbReference>
<gene>
    <name evidence="1" type="ORF">UFOVP389_3</name>
</gene>
<dbReference type="EMBL" id="LR798332">
    <property type="protein sequence ID" value="CAB5223685.1"/>
    <property type="molecule type" value="Genomic_DNA"/>
</dbReference>
<organism evidence="1">
    <name type="scientific">uncultured Caudovirales phage</name>
    <dbReference type="NCBI Taxonomy" id="2100421"/>
    <lineage>
        <taxon>Viruses</taxon>
        <taxon>Duplodnaviria</taxon>
        <taxon>Heunggongvirae</taxon>
        <taxon>Uroviricota</taxon>
        <taxon>Caudoviricetes</taxon>
        <taxon>Peduoviridae</taxon>
        <taxon>Maltschvirus</taxon>
        <taxon>Maltschvirus maltsch</taxon>
    </lineage>
</organism>
<evidence type="ECO:0000313" key="1">
    <source>
        <dbReference type="EMBL" id="CAB5223685.1"/>
    </source>
</evidence>
<dbReference type="InterPro" id="IPR036369">
    <property type="entry name" value="HIPIP_sf"/>
</dbReference>
<sequence length="515" mass="58124">MIQTLQEQYLQAISSNQLYIRNREQWQYLLESYMGGIDYRNAGHLTKYINENAAEYAARLKSTHLENHCQSVVSTYMSFLFREQPEREFEGLELDPAVEDFLNDADLDGRSLDAFMKEVAIWASVFGHCWILMVKPNVGAQTKGDELAQGVRPYVNLITPLTVTDWNWRRNANGRYDLEYLKYIEEGNDSVSTVREWTPTEIHTWILDHKNRTVMEHIVEPNGVGAIPAMIAYSRKSPVRGIGVSDITDIADAQKTIYNLTSEVEQSIRINGHPALVKTAGAEASAGAGAIIQIEDNMDPGLKPYILAVSTDTNSIFTAIEHAVAAIDKMANTGSIRATESRRMSGVAQQQEFELLNAKLSEKADNLELVEESIWQWFAFYQGTTWAGEIEYPRSFNIKDEANDMEMLYKAKQAATDPVVLRIIDGEILELLGAEKEYLPFIDPNPQTGRTYPDGEAIPDSLPAAYKDSSDPSVPEGQNCGNCEYYKPGEQYCFKFDAPVREVFWCAKWEAKEVE</sequence>
<accession>A0A6J7WZX2</accession>
<proteinExistence type="predicted"/>
<protein>
    <submittedName>
        <fullName evidence="1">Portal protein</fullName>
    </submittedName>
</protein>